<evidence type="ECO:0000313" key="4">
    <source>
        <dbReference type="EMBL" id="EGX43834.1"/>
    </source>
</evidence>
<feature type="compositionally biased region" description="Polar residues" evidence="2">
    <location>
        <begin position="258"/>
        <end position="271"/>
    </location>
</feature>
<dbReference type="eggNOG" id="ENOG502SZCW">
    <property type="taxonomic scope" value="Eukaryota"/>
</dbReference>
<protein>
    <recommendedName>
        <fullName evidence="3">CCHC-type domain-containing protein</fullName>
    </recommendedName>
</protein>
<dbReference type="InParanoid" id="G1XSP1"/>
<dbReference type="Gene3D" id="4.10.60.10">
    <property type="entry name" value="Zinc finger, CCHC-type"/>
    <property type="match status" value="1"/>
</dbReference>
<dbReference type="RefSeq" id="XP_011127503.1">
    <property type="nucleotide sequence ID" value="XM_011129201.1"/>
</dbReference>
<dbReference type="HOGENOM" id="CLU_737649_0_0_1"/>
<organism evidence="4 5">
    <name type="scientific">Arthrobotrys oligospora (strain ATCC 24927 / CBS 115.81 / DSM 1491)</name>
    <name type="common">Nematode-trapping fungus</name>
    <name type="synonym">Didymozoophaga oligospora</name>
    <dbReference type="NCBI Taxonomy" id="756982"/>
    <lineage>
        <taxon>Eukaryota</taxon>
        <taxon>Fungi</taxon>
        <taxon>Dikarya</taxon>
        <taxon>Ascomycota</taxon>
        <taxon>Pezizomycotina</taxon>
        <taxon>Orbiliomycetes</taxon>
        <taxon>Orbiliales</taxon>
        <taxon>Orbiliaceae</taxon>
        <taxon>Orbilia</taxon>
        <taxon>Orbilia oligospora</taxon>
    </lineage>
</organism>
<reference evidence="4 5" key="1">
    <citation type="journal article" date="2011" name="PLoS Pathog.">
        <title>Genomic and proteomic analyses of the fungus Arthrobotrys oligospora provide insights into nematode-trap formation.</title>
        <authorList>
            <person name="Yang J."/>
            <person name="Wang L."/>
            <person name="Ji X."/>
            <person name="Feng Y."/>
            <person name="Li X."/>
            <person name="Zou C."/>
            <person name="Xu J."/>
            <person name="Ren Y."/>
            <person name="Mi Q."/>
            <person name="Wu J."/>
            <person name="Liu S."/>
            <person name="Liu Y."/>
            <person name="Huang X."/>
            <person name="Wang H."/>
            <person name="Niu X."/>
            <person name="Li J."/>
            <person name="Liang L."/>
            <person name="Luo Y."/>
            <person name="Ji K."/>
            <person name="Zhou W."/>
            <person name="Yu Z."/>
            <person name="Li G."/>
            <person name="Liu Y."/>
            <person name="Li L."/>
            <person name="Qiao M."/>
            <person name="Feng L."/>
            <person name="Zhang K.-Q."/>
        </authorList>
    </citation>
    <scope>NUCLEOTIDE SEQUENCE [LARGE SCALE GENOMIC DNA]</scope>
    <source>
        <strain evidence="5">ATCC 24927 / CBS 115.81 / DSM 1491</strain>
    </source>
</reference>
<keyword evidence="5" id="KW-1185">Reference proteome</keyword>
<feature type="compositionally biased region" description="Polar residues" evidence="2">
    <location>
        <begin position="316"/>
        <end position="325"/>
    </location>
</feature>
<dbReference type="Proteomes" id="UP000008784">
    <property type="component" value="Unassembled WGS sequence"/>
</dbReference>
<feature type="compositionally biased region" description="Polar residues" evidence="2">
    <location>
        <begin position="237"/>
        <end position="249"/>
    </location>
</feature>
<keyword evidence="1" id="KW-0479">Metal-binding</keyword>
<gene>
    <name evidence="4" type="ORF">AOL_s00212g1</name>
</gene>
<dbReference type="GeneID" id="22898488"/>
<accession>G1XSP1</accession>
<sequence>MSAPAPPKSESSKGKDAEGETAVVALPGFTIEQTKAMMAVFEHFRNSMPTAAPAAVPSIKFPDPDPFDGTKPHELRNFLAQLNNKYEGEATKFATSRKKIAYAVSLLKGNPAELAFNEYDTDDKAWNWDTYAEFTTWLEKAFGDPDPAGTAERELRNLRQANKPFSTYLTEFRRLMGRLNYDDAAQIAYLRHGLCIEIEELLITKETLPEDFDDFVILCQRLDNNWRTLDAKKKSRNLTTGGFQKKNTPTPAPKGPTRTGNTGQPQQTWGNNYFGPGPMDQSTGNIRGRLTQEEKDRRRAQKLCLYCGEGGHFANNCPNKRSQGGPTRRVPYDPRLTRDQNIRGLTHEDIQNEMASLLGYHPQEDAKEEQGKEQA</sequence>
<dbReference type="SMART" id="SM00343">
    <property type="entry name" value="ZnF_C2HC"/>
    <property type="match status" value="1"/>
</dbReference>
<proteinExistence type="predicted"/>
<feature type="region of interest" description="Disordered" evidence="2">
    <location>
        <begin position="315"/>
        <end position="334"/>
    </location>
</feature>
<feature type="domain" description="CCHC-type" evidence="3">
    <location>
        <begin position="304"/>
        <end position="319"/>
    </location>
</feature>
<dbReference type="InterPro" id="IPR036875">
    <property type="entry name" value="Znf_CCHC_sf"/>
</dbReference>
<feature type="region of interest" description="Disordered" evidence="2">
    <location>
        <begin position="1"/>
        <end position="20"/>
    </location>
</feature>
<dbReference type="STRING" id="756982.G1XSP1"/>
<dbReference type="OMA" id="WNAPALK"/>
<evidence type="ECO:0000313" key="5">
    <source>
        <dbReference type="Proteomes" id="UP000008784"/>
    </source>
</evidence>
<evidence type="ECO:0000256" key="1">
    <source>
        <dbReference type="PROSITE-ProRule" id="PRU00047"/>
    </source>
</evidence>
<dbReference type="Pfam" id="PF03732">
    <property type="entry name" value="Retrotrans_gag"/>
    <property type="match status" value="1"/>
</dbReference>
<comment type="caution">
    <text evidence="4">The sequence shown here is derived from an EMBL/GenBank/DDBJ whole genome shotgun (WGS) entry which is preliminary data.</text>
</comment>
<dbReference type="InterPro" id="IPR005162">
    <property type="entry name" value="Retrotrans_gag_dom"/>
</dbReference>
<dbReference type="AlphaFoldDB" id="G1XSP1"/>
<dbReference type="GO" id="GO:0008270">
    <property type="term" value="F:zinc ion binding"/>
    <property type="evidence" value="ECO:0007669"/>
    <property type="project" value="UniProtKB-KW"/>
</dbReference>
<dbReference type="PANTHER" id="PTHR15503:SF22">
    <property type="entry name" value="TRANSPOSON TY3-I GAG POLYPROTEIN"/>
    <property type="match status" value="1"/>
</dbReference>
<keyword evidence="1" id="KW-0863">Zinc-finger</keyword>
<dbReference type="GO" id="GO:0003676">
    <property type="term" value="F:nucleic acid binding"/>
    <property type="evidence" value="ECO:0007669"/>
    <property type="project" value="InterPro"/>
</dbReference>
<dbReference type="SUPFAM" id="SSF57756">
    <property type="entry name" value="Retrovirus zinc finger-like domains"/>
    <property type="match status" value="1"/>
</dbReference>
<dbReference type="PROSITE" id="PS50158">
    <property type="entry name" value="ZF_CCHC"/>
    <property type="match status" value="1"/>
</dbReference>
<dbReference type="InterPro" id="IPR032567">
    <property type="entry name" value="RTL1-rel"/>
</dbReference>
<dbReference type="InterPro" id="IPR001878">
    <property type="entry name" value="Znf_CCHC"/>
</dbReference>
<dbReference type="PANTHER" id="PTHR15503">
    <property type="entry name" value="LDOC1 RELATED"/>
    <property type="match status" value="1"/>
</dbReference>
<evidence type="ECO:0000259" key="3">
    <source>
        <dbReference type="PROSITE" id="PS50158"/>
    </source>
</evidence>
<feature type="region of interest" description="Disordered" evidence="2">
    <location>
        <begin position="236"/>
        <end position="285"/>
    </location>
</feature>
<evidence type="ECO:0000256" key="2">
    <source>
        <dbReference type="SAM" id="MobiDB-lite"/>
    </source>
</evidence>
<dbReference type="EMBL" id="ADOT01000313">
    <property type="protein sequence ID" value="EGX43834.1"/>
    <property type="molecule type" value="Genomic_DNA"/>
</dbReference>
<keyword evidence="1" id="KW-0862">Zinc</keyword>
<name>G1XSP1_ARTOA</name>